<dbReference type="AlphaFoldDB" id="A0A2K1KC16"/>
<sequence>MVAVMVSGETSLFVNKHTHRQTSMQTNNRTNERTNERMDGRRRCVVECAVGFEQREQRLTMGPSDEAGGTGVMWSKWHGHVSDGVRDVESGSLLGCTLECWLALINWGMMDG</sequence>
<evidence type="ECO:0000256" key="1">
    <source>
        <dbReference type="SAM" id="MobiDB-lite"/>
    </source>
</evidence>
<dbReference type="Gramene" id="Pp3c7_17710V3.1">
    <property type="protein sequence ID" value="PAC:32924621.CDS.1"/>
    <property type="gene ID" value="Pp3c7_17710"/>
</dbReference>
<name>A0A2K1KC16_PHYPA</name>
<evidence type="ECO:0000313" key="4">
    <source>
        <dbReference type="Proteomes" id="UP000006727"/>
    </source>
</evidence>
<keyword evidence="4" id="KW-1185">Reference proteome</keyword>
<reference evidence="3" key="3">
    <citation type="submission" date="2020-12" db="UniProtKB">
        <authorList>
            <consortium name="EnsemblPlants"/>
        </authorList>
    </citation>
    <scope>IDENTIFICATION</scope>
</reference>
<dbReference type="InParanoid" id="A0A2K1KC16"/>
<dbReference type="PaxDb" id="3218-PP1S2_691V6.1"/>
<accession>A0A2K1KC16</accession>
<dbReference type="EMBL" id="ABEU02000007">
    <property type="protein sequence ID" value="PNR51318.1"/>
    <property type="molecule type" value="Genomic_DNA"/>
</dbReference>
<protein>
    <submittedName>
        <fullName evidence="2 3">Uncharacterized protein</fullName>
    </submittedName>
</protein>
<reference evidence="2 4" key="1">
    <citation type="journal article" date="2008" name="Science">
        <title>The Physcomitrella genome reveals evolutionary insights into the conquest of land by plants.</title>
        <authorList>
            <person name="Rensing S."/>
            <person name="Lang D."/>
            <person name="Zimmer A."/>
            <person name="Terry A."/>
            <person name="Salamov A."/>
            <person name="Shapiro H."/>
            <person name="Nishiyama T."/>
            <person name="Perroud P.-F."/>
            <person name="Lindquist E."/>
            <person name="Kamisugi Y."/>
            <person name="Tanahashi T."/>
            <person name="Sakakibara K."/>
            <person name="Fujita T."/>
            <person name="Oishi K."/>
            <person name="Shin-I T."/>
            <person name="Kuroki Y."/>
            <person name="Toyoda A."/>
            <person name="Suzuki Y."/>
            <person name="Hashimoto A."/>
            <person name="Yamaguchi K."/>
            <person name="Sugano A."/>
            <person name="Kohara Y."/>
            <person name="Fujiyama A."/>
            <person name="Anterola A."/>
            <person name="Aoki S."/>
            <person name="Ashton N."/>
            <person name="Barbazuk W.B."/>
            <person name="Barker E."/>
            <person name="Bennetzen J."/>
            <person name="Bezanilla M."/>
            <person name="Blankenship R."/>
            <person name="Cho S.H."/>
            <person name="Dutcher S."/>
            <person name="Estelle M."/>
            <person name="Fawcett J.A."/>
            <person name="Gundlach H."/>
            <person name="Hanada K."/>
            <person name="Heyl A."/>
            <person name="Hicks K.A."/>
            <person name="Hugh J."/>
            <person name="Lohr M."/>
            <person name="Mayer K."/>
            <person name="Melkozernov A."/>
            <person name="Murata T."/>
            <person name="Nelson D."/>
            <person name="Pils B."/>
            <person name="Prigge M."/>
            <person name="Reiss B."/>
            <person name="Renner T."/>
            <person name="Rombauts S."/>
            <person name="Rushton P."/>
            <person name="Sanderfoot A."/>
            <person name="Schween G."/>
            <person name="Shiu S.-H."/>
            <person name="Stueber K."/>
            <person name="Theodoulou F.L."/>
            <person name="Tu H."/>
            <person name="Van de Peer Y."/>
            <person name="Verrier P.J."/>
            <person name="Waters E."/>
            <person name="Wood A."/>
            <person name="Yang L."/>
            <person name="Cove D."/>
            <person name="Cuming A."/>
            <person name="Hasebe M."/>
            <person name="Lucas S."/>
            <person name="Mishler D.B."/>
            <person name="Reski R."/>
            <person name="Grigoriev I."/>
            <person name="Quatrano R.S."/>
            <person name="Boore J.L."/>
        </authorList>
    </citation>
    <scope>NUCLEOTIDE SEQUENCE [LARGE SCALE GENOMIC DNA]</scope>
    <source>
        <strain evidence="3 4">cv. Gransden 2004</strain>
    </source>
</reference>
<dbReference type="EnsemblPlants" id="Pp3c7_17710V3.1">
    <property type="protein sequence ID" value="PAC:32924621.CDS.1"/>
    <property type="gene ID" value="Pp3c7_17710"/>
</dbReference>
<evidence type="ECO:0000313" key="3">
    <source>
        <dbReference type="EnsemblPlants" id="PAC:32924621.CDS.1"/>
    </source>
</evidence>
<dbReference type="Gramene" id="Pp3c7_17710V3.2">
    <property type="protein sequence ID" value="PAC:32924622.CDS.1"/>
    <property type="gene ID" value="Pp3c7_17710"/>
</dbReference>
<dbReference type="EnsemblPlants" id="Pp3c7_17710V3.2">
    <property type="protein sequence ID" value="PAC:32924622.CDS.1"/>
    <property type="gene ID" value="Pp3c7_17710"/>
</dbReference>
<gene>
    <name evidence="2" type="ORF">PHYPA_010504</name>
</gene>
<dbReference type="Gramene" id="Pp3c7_17710V3.3">
    <property type="protein sequence ID" value="PAC:32924623.CDS.1"/>
    <property type="gene ID" value="Pp3c7_17710"/>
</dbReference>
<feature type="region of interest" description="Disordered" evidence="1">
    <location>
        <begin position="19"/>
        <end position="38"/>
    </location>
</feature>
<proteinExistence type="predicted"/>
<reference evidence="2 4" key="2">
    <citation type="journal article" date="2018" name="Plant J.">
        <title>The Physcomitrella patens chromosome-scale assembly reveals moss genome structure and evolution.</title>
        <authorList>
            <person name="Lang D."/>
            <person name="Ullrich K.K."/>
            <person name="Murat F."/>
            <person name="Fuchs J."/>
            <person name="Jenkins J."/>
            <person name="Haas F.B."/>
            <person name="Piednoel M."/>
            <person name="Gundlach H."/>
            <person name="Van Bel M."/>
            <person name="Meyberg R."/>
            <person name="Vives C."/>
            <person name="Morata J."/>
            <person name="Symeonidi A."/>
            <person name="Hiss M."/>
            <person name="Muchero W."/>
            <person name="Kamisugi Y."/>
            <person name="Saleh O."/>
            <person name="Blanc G."/>
            <person name="Decker E.L."/>
            <person name="van Gessel N."/>
            <person name="Grimwood J."/>
            <person name="Hayes R.D."/>
            <person name="Graham S.W."/>
            <person name="Gunter L.E."/>
            <person name="McDaniel S.F."/>
            <person name="Hoernstein S.N.W."/>
            <person name="Larsson A."/>
            <person name="Li F.W."/>
            <person name="Perroud P.F."/>
            <person name="Phillips J."/>
            <person name="Ranjan P."/>
            <person name="Rokshar D.S."/>
            <person name="Rothfels C.J."/>
            <person name="Schneider L."/>
            <person name="Shu S."/>
            <person name="Stevenson D.W."/>
            <person name="Thummler F."/>
            <person name="Tillich M."/>
            <person name="Villarreal Aguilar J.C."/>
            <person name="Widiez T."/>
            <person name="Wong G.K."/>
            <person name="Wymore A."/>
            <person name="Zhang Y."/>
            <person name="Zimmer A.D."/>
            <person name="Quatrano R.S."/>
            <person name="Mayer K.F.X."/>
            <person name="Goodstein D."/>
            <person name="Casacuberta J.M."/>
            <person name="Vandepoele K."/>
            <person name="Reski R."/>
            <person name="Cuming A.C."/>
            <person name="Tuskan G.A."/>
            <person name="Maumus F."/>
            <person name="Salse J."/>
            <person name="Schmutz J."/>
            <person name="Rensing S.A."/>
        </authorList>
    </citation>
    <scope>NUCLEOTIDE SEQUENCE [LARGE SCALE GENOMIC DNA]</scope>
    <source>
        <strain evidence="3 4">cv. Gransden 2004</strain>
    </source>
</reference>
<evidence type="ECO:0000313" key="2">
    <source>
        <dbReference type="EMBL" id="PNR51318.1"/>
    </source>
</evidence>
<organism evidence="2">
    <name type="scientific">Physcomitrium patens</name>
    <name type="common">Spreading-leaved earth moss</name>
    <name type="synonym">Physcomitrella patens</name>
    <dbReference type="NCBI Taxonomy" id="3218"/>
    <lineage>
        <taxon>Eukaryota</taxon>
        <taxon>Viridiplantae</taxon>
        <taxon>Streptophyta</taxon>
        <taxon>Embryophyta</taxon>
        <taxon>Bryophyta</taxon>
        <taxon>Bryophytina</taxon>
        <taxon>Bryopsida</taxon>
        <taxon>Funariidae</taxon>
        <taxon>Funariales</taxon>
        <taxon>Funariaceae</taxon>
        <taxon>Physcomitrium</taxon>
    </lineage>
</organism>
<dbReference type="EnsemblPlants" id="Pp3c7_17710V3.3">
    <property type="protein sequence ID" value="PAC:32924623.CDS.1"/>
    <property type="gene ID" value="Pp3c7_17710"/>
</dbReference>
<dbReference type="Proteomes" id="UP000006727">
    <property type="component" value="Chromosome 7"/>
</dbReference>